<dbReference type="InterPro" id="IPR000445">
    <property type="entry name" value="HhH_motif"/>
</dbReference>
<comment type="similarity">
    <text evidence="3 14">Belongs to the Nth/MutY family.</text>
</comment>
<evidence type="ECO:0000256" key="9">
    <source>
        <dbReference type="ARBA" id="ARBA00022801"/>
    </source>
</evidence>
<dbReference type="PANTHER" id="PTHR42944">
    <property type="entry name" value="ADENINE DNA GLYCOSYLASE"/>
    <property type="match status" value="1"/>
</dbReference>
<dbReference type="SMART" id="SM00478">
    <property type="entry name" value="ENDO3c"/>
    <property type="match status" value="1"/>
</dbReference>
<reference evidence="16 17" key="1">
    <citation type="submission" date="2020-08" db="EMBL/GenBank/DDBJ databases">
        <title>Genomic Encyclopedia of Type Strains, Phase IV (KMG-IV): sequencing the most valuable type-strain genomes for metagenomic binning, comparative biology and taxonomic classification.</title>
        <authorList>
            <person name="Goeker M."/>
        </authorList>
    </citation>
    <scope>NUCLEOTIDE SEQUENCE [LARGE SCALE GENOMIC DNA]</scope>
    <source>
        <strain evidence="16 17">DSM 25966</strain>
    </source>
</reference>
<dbReference type="SMART" id="SM00525">
    <property type="entry name" value="FES"/>
    <property type="match status" value="1"/>
</dbReference>
<dbReference type="InterPro" id="IPR023170">
    <property type="entry name" value="HhH_base_excis_C"/>
</dbReference>
<dbReference type="EMBL" id="JACIDS010000002">
    <property type="protein sequence ID" value="MBB3930582.1"/>
    <property type="molecule type" value="Genomic_DNA"/>
</dbReference>
<dbReference type="GO" id="GO:0006284">
    <property type="term" value="P:base-excision repair"/>
    <property type="evidence" value="ECO:0007669"/>
    <property type="project" value="UniProtKB-UniRule"/>
</dbReference>
<dbReference type="AlphaFoldDB" id="A0A840ALW1"/>
<dbReference type="GO" id="GO:0006298">
    <property type="term" value="P:mismatch repair"/>
    <property type="evidence" value="ECO:0007669"/>
    <property type="project" value="TreeGrafter"/>
</dbReference>
<organism evidence="16 17">
    <name type="scientific">Kaistia hirudinis</name>
    <dbReference type="NCBI Taxonomy" id="1293440"/>
    <lineage>
        <taxon>Bacteria</taxon>
        <taxon>Pseudomonadati</taxon>
        <taxon>Pseudomonadota</taxon>
        <taxon>Alphaproteobacteria</taxon>
        <taxon>Hyphomicrobiales</taxon>
        <taxon>Kaistiaceae</taxon>
        <taxon>Kaistia</taxon>
    </lineage>
</organism>
<feature type="domain" description="HhH-GPD" evidence="15">
    <location>
        <begin position="50"/>
        <end position="199"/>
    </location>
</feature>
<dbReference type="GO" id="GO:0000701">
    <property type="term" value="F:purine-specific mismatch base pair DNA N-glycosylase activity"/>
    <property type="evidence" value="ECO:0007669"/>
    <property type="project" value="UniProtKB-EC"/>
</dbReference>
<keyword evidence="7" id="KW-0479">Metal-binding</keyword>
<comment type="caution">
    <text evidence="16">The sequence shown here is derived from an EMBL/GenBank/DDBJ whole genome shotgun (WGS) entry which is preliminary data.</text>
</comment>
<keyword evidence="17" id="KW-1185">Reference proteome</keyword>
<dbReference type="Gene3D" id="1.10.340.30">
    <property type="entry name" value="Hypothetical protein, domain 2"/>
    <property type="match status" value="1"/>
</dbReference>
<evidence type="ECO:0000256" key="2">
    <source>
        <dbReference type="ARBA" id="ARBA00002933"/>
    </source>
</evidence>
<evidence type="ECO:0000313" key="16">
    <source>
        <dbReference type="EMBL" id="MBB3930582.1"/>
    </source>
</evidence>
<evidence type="ECO:0000256" key="1">
    <source>
        <dbReference type="ARBA" id="ARBA00000843"/>
    </source>
</evidence>
<evidence type="ECO:0000256" key="7">
    <source>
        <dbReference type="ARBA" id="ARBA00022723"/>
    </source>
</evidence>
<comment type="function">
    <text evidence="2">Adenine glycosylase active on G-A mispairs. MutY also corrects error-prone DNA synthesis past GO lesions which are due to the oxidatively damaged form of guanine: 7,8-dihydro-8-oxoguanine (8-oxo-dGTP).</text>
</comment>
<dbReference type="FunFam" id="1.10.340.30:FF:000002">
    <property type="entry name" value="Adenine DNA glycosylase"/>
    <property type="match status" value="1"/>
</dbReference>
<dbReference type="RefSeq" id="WP_183398226.1">
    <property type="nucleotide sequence ID" value="NZ_JACIDS010000002.1"/>
</dbReference>
<evidence type="ECO:0000313" key="17">
    <source>
        <dbReference type="Proteomes" id="UP000553963"/>
    </source>
</evidence>
<dbReference type="InterPro" id="IPR005760">
    <property type="entry name" value="A/G_AdeGlyc_MutY"/>
</dbReference>
<dbReference type="GO" id="GO:0032357">
    <property type="term" value="F:oxidized purine DNA binding"/>
    <property type="evidence" value="ECO:0007669"/>
    <property type="project" value="TreeGrafter"/>
</dbReference>
<gene>
    <name evidence="16" type="ORF">GGR25_001621</name>
</gene>
<dbReference type="SUPFAM" id="SSF48150">
    <property type="entry name" value="DNA-glycosylase"/>
    <property type="match status" value="1"/>
</dbReference>
<comment type="cofactor">
    <cofactor evidence="14">
        <name>[4Fe-4S] cluster</name>
        <dbReference type="ChEBI" id="CHEBI:49883"/>
    </cofactor>
    <text evidence="14">Binds 1 [4Fe-4S] cluster.</text>
</comment>
<dbReference type="PANTHER" id="PTHR42944:SF1">
    <property type="entry name" value="ADENINE DNA GLYCOSYLASE"/>
    <property type="match status" value="1"/>
</dbReference>
<dbReference type="Pfam" id="PF00730">
    <property type="entry name" value="HhH-GPD"/>
    <property type="match status" value="1"/>
</dbReference>
<keyword evidence="9 16" id="KW-0378">Hydrolase</keyword>
<dbReference type="GO" id="GO:0035485">
    <property type="term" value="F:adenine/guanine mispair binding"/>
    <property type="evidence" value="ECO:0007669"/>
    <property type="project" value="TreeGrafter"/>
</dbReference>
<dbReference type="Gene3D" id="3.90.79.10">
    <property type="entry name" value="Nucleoside Triphosphate Pyrophosphohydrolase"/>
    <property type="match status" value="1"/>
</dbReference>
<dbReference type="NCBIfam" id="TIGR01084">
    <property type="entry name" value="mutY"/>
    <property type="match status" value="1"/>
</dbReference>
<sequence length="363" mass="39404">MIPHEATPPAAALLEWYDRHARRLPWRIGPRERAAGVVPDPYRVWLSEVMLQQTTVTAVKPYYEGFLERWPSVADLAAAPAEEVMKAWAGLGYYSRARNLKACAETVVSAHGGRFPADAAGLRALPGIGDYTAAAIAAIAYDEPAAVVDGNVERVLARIFRVETPLPAAKKEIRALQAKLTPTARAGDYAQAMMDLGATICTPKKPACVLCPWQEWCAASKAGVAESYPRKAGKADRPERQGAAYVAVRTDGAVLLRRRPDKGLLGGMTEVPGSVWVDGFRADPRHGDAPLKADWQAANANVVHVFTHFRLTLSIYRATFDRNVAAPEGHWWSPQAEVAGEALPSVMKKAIEAALPGATRKRK</sequence>
<dbReference type="SUPFAM" id="SSF55811">
    <property type="entry name" value="Nudix"/>
    <property type="match status" value="1"/>
</dbReference>
<dbReference type="InterPro" id="IPR003265">
    <property type="entry name" value="HhH-GPD_domain"/>
</dbReference>
<dbReference type="CDD" id="cd03431">
    <property type="entry name" value="NUDIX_DNA_Glycosylase_C-MutY"/>
    <property type="match status" value="1"/>
</dbReference>
<evidence type="ECO:0000256" key="11">
    <source>
        <dbReference type="ARBA" id="ARBA00023014"/>
    </source>
</evidence>
<dbReference type="Pfam" id="PF00633">
    <property type="entry name" value="HHH"/>
    <property type="match status" value="1"/>
</dbReference>
<evidence type="ECO:0000256" key="6">
    <source>
        <dbReference type="ARBA" id="ARBA00022485"/>
    </source>
</evidence>
<name>A0A840ALW1_9HYPH</name>
<dbReference type="PROSITE" id="PS00764">
    <property type="entry name" value="ENDONUCLEASE_III_1"/>
    <property type="match status" value="1"/>
</dbReference>
<protein>
    <recommendedName>
        <fullName evidence="5 14">Adenine DNA glycosylase</fullName>
        <ecNumber evidence="4 14">3.2.2.31</ecNumber>
    </recommendedName>
</protein>
<evidence type="ECO:0000256" key="5">
    <source>
        <dbReference type="ARBA" id="ARBA00022023"/>
    </source>
</evidence>
<evidence type="ECO:0000256" key="12">
    <source>
        <dbReference type="ARBA" id="ARBA00023204"/>
    </source>
</evidence>
<dbReference type="InterPro" id="IPR004035">
    <property type="entry name" value="Endouclease-III_FeS-bd_BS"/>
</dbReference>
<dbReference type="InterPro" id="IPR004036">
    <property type="entry name" value="Endonuclease-III-like_CS2"/>
</dbReference>
<dbReference type="PROSITE" id="PS01155">
    <property type="entry name" value="ENDONUCLEASE_III_2"/>
    <property type="match status" value="1"/>
</dbReference>
<dbReference type="GO" id="GO:0034039">
    <property type="term" value="F:8-oxo-7,8-dihydroguanine DNA N-glycosylase activity"/>
    <property type="evidence" value="ECO:0007669"/>
    <property type="project" value="TreeGrafter"/>
</dbReference>
<dbReference type="InterPro" id="IPR011257">
    <property type="entry name" value="DNA_glycosylase"/>
</dbReference>
<dbReference type="GO" id="GO:0051539">
    <property type="term" value="F:4 iron, 4 sulfur cluster binding"/>
    <property type="evidence" value="ECO:0007669"/>
    <property type="project" value="UniProtKB-UniRule"/>
</dbReference>
<evidence type="ECO:0000256" key="13">
    <source>
        <dbReference type="ARBA" id="ARBA00023295"/>
    </source>
</evidence>
<dbReference type="InterPro" id="IPR044298">
    <property type="entry name" value="MIG/MutY"/>
</dbReference>
<dbReference type="Proteomes" id="UP000553963">
    <property type="component" value="Unassembled WGS sequence"/>
</dbReference>
<keyword evidence="6" id="KW-0004">4Fe-4S</keyword>
<keyword evidence="12" id="KW-0234">DNA repair</keyword>
<keyword evidence="11" id="KW-0411">Iron-sulfur</keyword>
<evidence type="ECO:0000256" key="14">
    <source>
        <dbReference type="RuleBase" id="RU365096"/>
    </source>
</evidence>
<dbReference type="GO" id="GO:0046872">
    <property type="term" value="F:metal ion binding"/>
    <property type="evidence" value="ECO:0007669"/>
    <property type="project" value="UniProtKB-UniRule"/>
</dbReference>
<accession>A0A840ALW1</accession>
<dbReference type="InterPro" id="IPR029119">
    <property type="entry name" value="MutY_C"/>
</dbReference>
<dbReference type="InterPro" id="IPR003651">
    <property type="entry name" value="Endonuclease3_FeS-loop_motif"/>
</dbReference>
<dbReference type="Pfam" id="PF10576">
    <property type="entry name" value="EndIII_4Fe-2S"/>
    <property type="match status" value="1"/>
</dbReference>
<evidence type="ECO:0000256" key="10">
    <source>
        <dbReference type="ARBA" id="ARBA00023004"/>
    </source>
</evidence>
<dbReference type="Gene3D" id="1.10.1670.10">
    <property type="entry name" value="Helix-hairpin-Helix base-excision DNA repair enzymes (C-terminal)"/>
    <property type="match status" value="1"/>
</dbReference>
<dbReference type="CDD" id="cd00056">
    <property type="entry name" value="ENDO3c"/>
    <property type="match status" value="1"/>
</dbReference>
<dbReference type="InterPro" id="IPR015797">
    <property type="entry name" value="NUDIX_hydrolase-like_dom_sf"/>
</dbReference>
<evidence type="ECO:0000256" key="3">
    <source>
        <dbReference type="ARBA" id="ARBA00008343"/>
    </source>
</evidence>
<evidence type="ECO:0000256" key="4">
    <source>
        <dbReference type="ARBA" id="ARBA00012045"/>
    </source>
</evidence>
<comment type="catalytic activity">
    <reaction evidence="1 14">
        <text>Hydrolyzes free adenine bases from 7,8-dihydro-8-oxoguanine:adenine mismatched double-stranded DNA, leaving an apurinic site.</text>
        <dbReference type="EC" id="3.2.2.31"/>
    </reaction>
</comment>
<dbReference type="EC" id="3.2.2.31" evidence="4 14"/>
<dbReference type="Pfam" id="PF14815">
    <property type="entry name" value="NUDIX_4"/>
    <property type="match status" value="1"/>
</dbReference>
<keyword evidence="13 14" id="KW-0326">Glycosidase</keyword>
<evidence type="ECO:0000259" key="15">
    <source>
        <dbReference type="SMART" id="SM00478"/>
    </source>
</evidence>
<keyword evidence="10 14" id="KW-0408">Iron</keyword>
<proteinExistence type="inferred from homology"/>
<evidence type="ECO:0000256" key="8">
    <source>
        <dbReference type="ARBA" id="ARBA00022763"/>
    </source>
</evidence>
<keyword evidence="8 14" id="KW-0227">DNA damage</keyword>